<sequence length="417" mass="45248">MEVIITIVVLLLLLLAVIWGHYLRSNIKAPSTLKSVRDETNVRLYHEHKAEIEKDYAEGGIDEENYQYLLAELDKSLLQDIEENAAEPVLAADKPLAVVWPMVLTVFVLGFSFALYLKNGAYEQLSQPAMSAKSQGHEGLNSEQQMMVRLKQLKQLTEQEPKNSQAWYNLGQASIGLGDFSGALAAFDQVMAIEGEHADILGAKAQAMFYQNNQQINEPIQALIDKALALDPNDPSTNILLGLNHFIGENYGDAIGYWQKVVNLGGNNVNVQALQGAINEAKNRMAAAGETVPEGTVSGSQLVLNVNLTDDIRQQLSQGEDKTVFVYAIPANGPRMPLAAVKIRASDLPTTVVLNDSQAMNPQMTLSSVKSVNLYAVVSNLGGVGIKPGDYTGELKDISVASSDAIDLTINTLVPES</sequence>
<reference evidence="9 10" key="2">
    <citation type="journal article" date="2022" name="Mar. Drugs">
        <title>Bioassay-Guided Fractionation Leads to the Detection of Cholic Acid Generated by the Rare Thalassomonas sp.</title>
        <authorList>
            <person name="Pheiffer F."/>
            <person name="Schneider Y.K."/>
            <person name="Hansen E.H."/>
            <person name="Andersen J.H."/>
            <person name="Isaksson J."/>
            <person name="Busche T."/>
            <person name="R C."/>
            <person name="Kalinowski J."/>
            <person name="Zyl L.V."/>
            <person name="Trindade M."/>
        </authorList>
    </citation>
    <scope>NUCLEOTIDE SEQUENCE [LARGE SCALE GENOMIC DNA]</scope>
    <source>
        <strain evidence="9 10">A5K-106</strain>
    </source>
</reference>
<dbReference type="InterPro" id="IPR051263">
    <property type="entry name" value="C-type_cytochrome_biogenesis"/>
</dbReference>
<keyword evidence="6" id="KW-0472">Membrane</keyword>
<keyword evidence="6" id="KW-1133">Transmembrane helix</keyword>
<accession>A0AAE9YSF0</accession>
<evidence type="ECO:0000259" key="7">
    <source>
        <dbReference type="Pfam" id="PF23892"/>
    </source>
</evidence>
<dbReference type="InterPro" id="IPR019734">
    <property type="entry name" value="TPR_rpt"/>
</dbReference>
<reference evidence="9 10" key="1">
    <citation type="journal article" date="2015" name="Genome Announc.">
        <title>Draft Genome Sequences of Marine Isolates of Thalassomonas viridans and Thalassomonas actiniarum.</title>
        <authorList>
            <person name="Olonade I."/>
            <person name="van Zyl L.J."/>
            <person name="Trindade M."/>
        </authorList>
    </citation>
    <scope>NUCLEOTIDE SEQUENCE [LARGE SCALE GENOMIC DNA]</scope>
    <source>
        <strain evidence="9 10">A5K-106</strain>
    </source>
</reference>
<dbReference type="EMBL" id="CP059735">
    <property type="protein sequence ID" value="WDD98657.1"/>
    <property type="molecule type" value="Genomic_DNA"/>
</dbReference>
<dbReference type="NCBIfam" id="TIGR03142">
    <property type="entry name" value="cytochro_ccmI"/>
    <property type="match status" value="1"/>
</dbReference>
<dbReference type="RefSeq" id="WP_044836186.1">
    <property type="nucleotide sequence ID" value="NZ_CP059735.1"/>
</dbReference>
<keyword evidence="10" id="KW-1185">Reference proteome</keyword>
<keyword evidence="2" id="KW-0677">Repeat</keyword>
<evidence type="ECO:0000256" key="4">
    <source>
        <dbReference type="ARBA" id="ARBA00022803"/>
    </source>
</evidence>
<feature type="transmembrane region" description="Helical" evidence="6">
    <location>
        <begin position="98"/>
        <end position="117"/>
    </location>
</feature>
<feature type="repeat" description="TPR" evidence="5">
    <location>
        <begin position="164"/>
        <end position="197"/>
    </location>
</feature>
<keyword evidence="3" id="KW-0201">Cytochrome c-type biogenesis</keyword>
<gene>
    <name evidence="9" type="primary">ccmI</name>
    <name evidence="9" type="ORF">SG35_025995</name>
</gene>
<evidence type="ECO:0000259" key="8">
    <source>
        <dbReference type="Pfam" id="PF23914"/>
    </source>
</evidence>
<dbReference type="KEGG" id="tact:SG35_025995"/>
<evidence type="ECO:0000256" key="6">
    <source>
        <dbReference type="SAM" id="Phobius"/>
    </source>
</evidence>
<dbReference type="GO" id="GO:0005886">
    <property type="term" value="C:plasma membrane"/>
    <property type="evidence" value="ECO:0007669"/>
    <property type="project" value="TreeGrafter"/>
</dbReference>
<dbReference type="InterPro" id="IPR011990">
    <property type="entry name" value="TPR-like_helical_dom_sf"/>
</dbReference>
<comment type="subcellular location">
    <subcellularLocation>
        <location evidence="1">Cell envelope</location>
    </subcellularLocation>
</comment>
<evidence type="ECO:0000256" key="3">
    <source>
        <dbReference type="ARBA" id="ARBA00022748"/>
    </source>
</evidence>
<proteinExistence type="predicted"/>
<dbReference type="PROSITE" id="PS50005">
    <property type="entry name" value="TPR"/>
    <property type="match status" value="1"/>
</dbReference>
<protein>
    <submittedName>
        <fullName evidence="9">C-type cytochrome biogenesis protein CcmI</fullName>
    </submittedName>
</protein>
<dbReference type="GO" id="GO:0030313">
    <property type="term" value="C:cell envelope"/>
    <property type="evidence" value="ECO:0007669"/>
    <property type="project" value="UniProtKB-SubCell"/>
</dbReference>
<dbReference type="AlphaFoldDB" id="A0AAE9YSF0"/>
<dbReference type="SMART" id="SM00028">
    <property type="entry name" value="TPR"/>
    <property type="match status" value="2"/>
</dbReference>
<dbReference type="InterPro" id="IPR056413">
    <property type="entry name" value="TPR_CcmH_CycH"/>
</dbReference>
<dbReference type="Proteomes" id="UP000032568">
    <property type="component" value="Chromosome"/>
</dbReference>
<dbReference type="Pfam" id="PF23892">
    <property type="entry name" value="Ig_CycH"/>
    <property type="match status" value="1"/>
</dbReference>
<evidence type="ECO:0000313" key="9">
    <source>
        <dbReference type="EMBL" id="WDD98657.1"/>
    </source>
</evidence>
<evidence type="ECO:0000313" key="10">
    <source>
        <dbReference type="Proteomes" id="UP000032568"/>
    </source>
</evidence>
<evidence type="ECO:0000256" key="1">
    <source>
        <dbReference type="ARBA" id="ARBA00004196"/>
    </source>
</evidence>
<feature type="domain" description="Cytochrome c-type biogenesis protein H TPR" evidence="8">
    <location>
        <begin position="128"/>
        <end position="264"/>
    </location>
</feature>
<feature type="domain" description="Cytochrome c-type biogenesis protein H Ig-like" evidence="7">
    <location>
        <begin position="304"/>
        <end position="411"/>
    </location>
</feature>
<dbReference type="Pfam" id="PF23914">
    <property type="entry name" value="TPR_CcmH_CycH"/>
    <property type="match status" value="1"/>
</dbReference>
<dbReference type="SUPFAM" id="SSF48452">
    <property type="entry name" value="TPR-like"/>
    <property type="match status" value="1"/>
</dbReference>
<dbReference type="PANTHER" id="PTHR47870">
    <property type="entry name" value="CYTOCHROME C-TYPE BIOGENESIS PROTEIN CCMH"/>
    <property type="match status" value="1"/>
</dbReference>
<dbReference type="PANTHER" id="PTHR47870:SF4">
    <property type="entry name" value="CYTOCHROME C-TYPE BIOGENESIS PROTEIN CYCH"/>
    <property type="match status" value="1"/>
</dbReference>
<dbReference type="InterPro" id="IPR017560">
    <property type="entry name" value="Cyt_c_biogenesis_CcmI"/>
</dbReference>
<evidence type="ECO:0000256" key="2">
    <source>
        <dbReference type="ARBA" id="ARBA00022737"/>
    </source>
</evidence>
<evidence type="ECO:0000256" key="5">
    <source>
        <dbReference type="PROSITE-ProRule" id="PRU00339"/>
    </source>
</evidence>
<dbReference type="InterPro" id="IPR056412">
    <property type="entry name" value="Ig_CycH"/>
</dbReference>
<organism evidence="9 10">
    <name type="scientific">Thalassomonas actiniarum</name>
    <dbReference type="NCBI Taxonomy" id="485447"/>
    <lineage>
        <taxon>Bacteria</taxon>
        <taxon>Pseudomonadati</taxon>
        <taxon>Pseudomonadota</taxon>
        <taxon>Gammaproteobacteria</taxon>
        <taxon>Alteromonadales</taxon>
        <taxon>Colwelliaceae</taxon>
        <taxon>Thalassomonas</taxon>
    </lineage>
</organism>
<dbReference type="GO" id="GO:0017004">
    <property type="term" value="P:cytochrome complex assembly"/>
    <property type="evidence" value="ECO:0007669"/>
    <property type="project" value="UniProtKB-KW"/>
</dbReference>
<keyword evidence="6" id="KW-0812">Transmembrane</keyword>
<dbReference type="Gene3D" id="1.25.40.10">
    <property type="entry name" value="Tetratricopeptide repeat domain"/>
    <property type="match status" value="1"/>
</dbReference>
<name>A0AAE9YSF0_9GAMM</name>
<keyword evidence="4 5" id="KW-0802">TPR repeat</keyword>